<keyword evidence="4" id="KW-0804">Transcription</keyword>
<dbReference type="FunCoup" id="A0A1U7Z877">
    <property type="interactions" value="317"/>
</dbReference>
<accession>A0A1U7Z877</accession>
<evidence type="ECO:0000256" key="5">
    <source>
        <dbReference type="ARBA" id="ARBA00023242"/>
    </source>
</evidence>
<evidence type="ECO:0000256" key="4">
    <source>
        <dbReference type="ARBA" id="ARBA00023163"/>
    </source>
</evidence>
<dbReference type="GO" id="GO:0006355">
    <property type="term" value="P:regulation of DNA-templated transcription"/>
    <property type="evidence" value="ECO:0000318"/>
    <property type="project" value="GO_Central"/>
</dbReference>
<dbReference type="Gene3D" id="2.170.150.80">
    <property type="entry name" value="NAC domain"/>
    <property type="match status" value="1"/>
</dbReference>
<dbReference type="GO" id="GO:0032259">
    <property type="term" value="P:methylation"/>
    <property type="evidence" value="ECO:0007669"/>
    <property type="project" value="UniProtKB-KW"/>
</dbReference>
<evidence type="ECO:0000256" key="1">
    <source>
        <dbReference type="ARBA" id="ARBA00022603"/>
    </source>
</evidence>
<protein>
    <submittedName>
        <fullName evidence="7">NAC domain-containing protein 8-like isoform X1</fullName>
    </submittedName>
</protein>
<dbReference type="Pfam" id="PF02365">
    <property type="entry name" value="NAM"/>
    <property type="match status" value="1"/>
</dbReference>
<dbReference type="eggNOG" id="ENOG502QUZ8">
    <property type="taxonomic scope" value="Eukaryota"/>
</dbReference>
<dbReference type="SUPFAM" id="SSF101941">
    <property type="entry name" value="NAC domain"/>
    <property type="match status" value="1"/>
</dbReference>
<dbReference type="PANTHER" id="PTHR31079:SF2">
    <property type="entry name" value="NAC DOMAIN CONTAINING PROTEIN 44-RELATED"/>
    <property type="match status" value="1"/>
</dbReference>
<dbReference type="AlphaFoldDB" id="A0A1U7Z877"/>
<evidence type="ECO:0000313" key="6">
    <source>
        <dbReference type="Proteomes" id="UP000189703"/>
    </source>
</evidence>
<dbReference type="OrthoDB" id="643388at2759"/>
<keyword evidence="6" id="KW-1185">Reference proteome</keyword>
<dbReference type="Proteomes" id="UP000189703">
    <property type="component" value="Unplaced"/>
</dbReference>
<sequence length="450" mass="50437">MNAHLGGFSAALIDDPVWVTNVVPTEAKINTLGAIYERGSIGTYQGWCEAMSTYPRTYDLIHADSVLTLYKDRSWLIDGRGIAAKVKNATQFSSHQVKDLGANRQCPNCHHHIDNSDVSLEWPGLPAGVKFDPSDVELLEHLAGKVGVGDSEPHLFIDELIPTLEGNEGIYYTHPENLPGAKKDGSSVYFFHRTANAYSIGHRKRRKIHHQCNKGEEHVRWHKTGKTKPVVENGMQKGFKKIMVLYKSSKKGSKPDKYNWVMHQYHLGTENDEKEGQYVVSKIFYQQKKKHTDKSDAEIEMVQASPRTPKTKTPDIRQPRKGALCDVINEEKETEFIENAPQPPLSAVSLDDDRLDPAWWAGESQPVEDPDPNAMDDLLLCNEIFDSYTPIDNSVGLSDLSCHRNDALTDVNTASGIPNLDDVEIGITDFQLADLQFGSQESIMGWLDRL</sequence>
<gene>
    <name evidence="7" type="primary">LOC104591507</name>
</gene>
<name>A0A1U7Z877_NELNU</name>
<dbReference type="GO" id="GO:0005634">
    <property type="term" value="C:nucleus"/>
    <property type="evidence" value="ECO:0000318"/>
    <property type="project" value="GO_Central"/>
</dbReference>
<dbReference type="InterPro" id="IPR004159">
    <property type="entry name" value="Put_SAM_MeTrfase"/>
</dbReference>
<dbReference type="FunFam" id="2.170.150.80:FF:000009">
    <property type="entry name" value="NAC domain-containing protein 8"/>
    <property type="match status" value="1"/>
</dbReference>
<dbReference type="PROSITE" id="PS51005">
    <property type="entry name" value="NAC"/>
    <property type="match status" value="1"/>
</dbReference>
<evidence type="ECO:0000256" key="3">
    <source>
        <dbReference type="ARBA" id="ARBA00023125"/>
    </source>
</evidence>
<reference evidence="7" key="1">
    <citation type="submission" date="2025-08" db="UniProtKB">
        <authorList>
            <consortium name="RefSeq"/>
        </authorList>
    </citation>
    <scope>IDENTIFICATION</scope>
</reference>
<evidence type="ECO:0000313" key="7">
    <source>
        <dbReference type="RefSeq" id="XP_010248661.1"/>
    </source>
</evidence>
<dbReference type="PANTHER" id="PTHR31079">
    <property type="entry name" value="NAC DOMAIN-CONTAINING PROTEIN 73"/>
    <property type="match status" value="1"/>
</dbReference>
<dbReference type="STRING" id="4432.A0A1U7Z877"/>
<dbReference type="OMA" id="HQEANFA"/>
<dbReference type="GO" id="GO:0008168">
    <property type="term" value="F:methyltransferase activity"/>
    <property type="evidence" value="ECO:0007669"/>
    <property type="project" value="UniProtKB-KW"/>
</dbReference>
<dbReference type="GeneID" id="104591507"/>
<dbReference type="GO" id="GO:0000976">
    <property type="term" value="F:transcription cis-regulatory region binding"/>
    <property type="evidence" value="ECO:0000318"/>
    <property type="project" value="GO_Central"/>
</dbReference>
<dbReference type="InterPro" id="IPR003441">
    <property type="entry name" value="NAC-dom"/>
</dbReference>
<keyword evidence="3" id="KW-0238">DNA-binding</keyword>
<dbReference type="InterPro" id="IPR036093">
    <property type="entry name" value="NAC_dom_sf"/>
</dbReference>
<keyword evidence="2" id="KW-0805">Transcription regulation</keyword>
<evidence type="ECO:0000256" key="2">
    <source>
        <dbReference type="ARBA" id="ARBA00023015"/>
    </source>
</evidence>
<dbReference type="Pfam" id="PF03141">
    <property type="entry name" value="Methyltransf_29"/>
    <property type="match status" value="1"/>
</dbReference>
<keyword evidence="5" id="KW-0539">Nucleus</keyword>
<keyword evidence="1" id="KW-0489">Methyltransferase</keyword>
<keyword evidence="1" id="KW-0808">Transferase</keyword>
<dbReference type="InterPro" id="IPR044799">
    <property type="entry name" value="SOG1-like"/>
</dbReference>
<dbReference type="KEGG" id="nnu:104591507"/>
<dbReference type="RefSeq" id="XP_010248661.1">
    <property type="nucleotide sequence ID" value="XM_010250359.2"/>
</dbReference>
<organism evidence="6 7">
    <name type="scientific">Nelumbo nucifera</name>
    <name type="common">Sacred lotus</name>
    <dbReference type="NCBI Taxonomy" id="4432"/>
    <lineage>
        <taxon>Eukaryota</taxon>
        <taxon>Viridiplantae</taxon>
        <taxon>Streptophyta</taxon>
        <taxon>Embryophyta</taxon>
        <taxon>Tracheophyta</taxon>
        <taxon>Spermatophyta</taxon>
        <taxon>Magnoliopsida</taxon>
        <taxon>Proteales</taxon>
        <taxon>Nelumbonaceae</taxon>
        <taxon>Nelumbo</taxon>
    </lineage>
</organism>
<proteinExistence type="predicted"/>
<dbReference type="GO" id="GO:0003700">
    <property type="term" value="F:DNA-binding transcription factor activity"/>
    <property type="evidence" value="ECO:0007669"/>
    <property type="project" value="InterPro"/>
</dbReference>